<feature type="region of interest" description="Disordered" evidence="1">
    <location>
        <begin position="18"/>
        <end position="55"/>
    </location>
</feature>
<gene>
    <name evidence="2" type="ORF">XSR1_120013</name>
</gene>
<evidence type="ECO:0000256" key="1">
    <source>
        <dbReference type="SAM" id="MobiDB-lite"/>
    </source>
</evidence>
<sequence length="55" mass="6728">MGRQKAVTRARREVRRMLKKDMKQSRYQHPDNVTSFGTDRRNRSYWNGPRKQGYQ</sequence>
<dbReference type="EMBL" id="CBXF010000024">
    <property type="protein sequence ID" value="CDL81280.1"/>
    <property type="molecule type" value="Genomic_DNA"/>
</dbReference>
<accession>W1IVM9</accession>
<dbReference type="AlphaFoldDB" id="W1IVM9"/>
<protein>
    <submittedName>
        <fullName evidence="2">Uncharacterized protein</fullName>
    </submittedName>
</protein>
<comment type="caution">
    <text evidence="2">The sequence shown here is derived from an EMBL/GenBank/DDBJ whole genome shotgun (WGS) entry which is preliminary data.</text>
</comment>
<feature type="compositionally biased region" description="Polar residues" evidence="1">
    <location>
        <begin position="25"/>
        <end position="37"/>
    </location>
</feature>
<keyword evidence="3" id="KW-1185">Reference proteome</keyword>
<proteinExistence type="predicted"/>
<reference evidence="2" key="1">
    <citation type="submission" date="2013-11" db="EMBL/GenBank/DDBJ databases">
        <title>Draft genome sequence and annotation of the entomopathogenic bacteria, Xenorhabdus cabanillasi strain JM26 and Xenorhabdus szentirmai strain DSM 16338.</title>
        <authorList>
            <person name="Gualtieri M."/>
            <person name="Ogier J.C."/>
            <person name="Pages S."/>
            <person name="Givaudan A."/>
            <person name="Gaudriault S."/>
        </authorList>
    </citation>
    <scope>NUCLEOTIDE SEQUENCE [LARGE SCALE GENOMIC DNA]</scope>
    <source>
        <strain evidence="2">DSM 16338</strain>
    </source>
</reference>
<organism evidence="2 3">
    <name type="scientific">Xenorhabdus szentirmaii DSM 16338</name>
    <dbReference type="NCBI Taxonomy" id="1427518"/>
    <lineage>
        <taxon>Bacteria</taxon>
        <taxon>Pseudomonadati</taxon>
        <taxon>Pseudomonadota</taxon>
        <taxon>Gammaproteobacteria</taxon>
        <taxon>Enterobacterales</taxon>
        <taxon>Morganellaceae</taxon>
        <taxon>Xenorhabdus</taxon>
    </lineage>
</organism>
<evidence type="ECO:0000313" key="3">
    <source>
        <dbReference type="Proteomes" id="UP000019202"/>
    </source>
</evidence>
<evidence type="ECO:0000313" key="2">
    <source>
        <dbReference type="EMBL" id="CDL81280.1"/>
    </source>
</evidence>
<dbReference type="Proteomes" id="UP000019202">
    <property type="component" value="Unassembled WGS sequence"/>
</dbReference>
<name>W1IVM9_9GAMM</name>